<dbReference type="GO" id="GO:0052757">
    <property type="term" value="F:chondroitin hydrolase activity"/>
    <property type="evidence" value="ECO:0007669"/>
    <property type="project" value="TreeGrafter"/>
</dbReference>
<dbReference type="InterPro" id="IPR052369">
    <property type="entry name" value="UG_Glycosaminoglycan_Hydrolase"/>
</dbReference>
<organism evidence="3">
    <name type="scientific">freshwater metagenome</name>
    <dbReference type="NCBI Taxonomy" id="449393"/>
    <lineage>
        <taxon>unclassified sequences</taxon>
        <taxon>metagenomes</taxon>
        <taxon>ecological metagenomes</taxon>
    </lineage>
</organism>
<name>A0A6J7DM33_9ZZZZ</name>
<evidence type="ECO:0000256" key="2">
    <source>
        <dbReference type="ARBA" id="ARBA00038358"/>
    </source>
</evidence>
<reference evidence="3" key="1">
    <citation type="submission" date="2020-05" db="EMBL/GenBank/DDBJ databases">
        <authorList>
            <person name="Chiriac C."/>
            <person name="Salcher M."/>
            <person name="Ghai R."/>
            <person name="Kavagutti S V."/>
        </authorList>
    </citation>
    <scope>NUCLEOTIDE SEQUENCE</scope>
</reference>
<comment type="similarity">
    <text evidence="2">Belongs to the glycosyl hydrolase 88 family.</text>
</comment>
<keyword evidence="1" id="KW-0378">Hydrolase</keyword>
<dbReference type="PANTHER" id="PTHR36845:SF1">
    <property type="entry name" value="HYDROLASE, PUTATIVE (AFU_ORTHOLOGUE AFUA_7G05090)-RELATED"/>
    <property type="match status" value="1"/>
</dbReference>
<dbReference type="PANTHER" id="PTHR36845">
    <property type="entry name" value="HYDROLASE, PUTATIVE (AFU_ORTHOLOGUE AFUA_7G05090)-RELATED"/>
    <property type="match status" value="1"/>
</dbReference>
<dbReference type="AlphaFoldDB" id="A0A6J7DM33"/>
<dbReference type="SUPFAM" id="SSF48208">
    <property type="entry name" value="Six-hairpin glycosidases"/>
    <property type="match status" value="1"/>
</dbReference>
<sequence>MAWRRRVAPAVAAALTCGVAVICPASAAPLLEPTAATSVSCLPSPHAVTPEQREALFALARAKLGAAVPGSVSRYPFGALRAEPDYARAPAQRWSSGFFAGELWLMYAKDRTPQWLAAARAYTKGLIKIANYRDSHDLGFIVGVPAGLGAALDPSPAQRAAYVNARITAARTLALRWNPNVKALKSAEYQGKWGLIIDSSMNAPLLIEVGQLIGGPEGERLATYGTEHMLTLAHNFIRPDGSTFHRMAFNPRTGALIGPVSGQGLDAQASTWARGQAWAINGFTRAYELTGNPELLAAATRLAGFWVAKVPPGCIPAWDFDIANARAPRDSSAAAIAADAMVDLRRAAGPSLERFGAYADTSLGLLTTPWLTTAHSVNPGLLLQQTLNVPNDPREGSYVWGDFYLLRALSARPADELPAQTVGSAAIRLMRYGEK</sequence>
<evidence type="ECO:0000256" key="1">
    <source>
        <dbReference type="ARBA" id="ARBA00022801"/>
    </source>
</evidence>
<proteinExistence type="inferred from homology"/>
<accession>A0A6J7DM33</accession>
<gene>
    <name evidence="3" type="ORF">UFOPK3402_00726</name>
</gene>
<evidence type="ECO:0000313" key="3">
    <source>
        <dbReference type="EMBL" id="CAB4871631.1"/>
    </source>
</evidence>
<dbReference type="GO" id="GO:0000272">
    <property type="term" value="P:polysaccharide catabolic process"/>
    <property type="evidence" value="ECO:0007669"/>
    <property type="project" value="TreeGrafter"/>
</dbReference>
<dbReference type="Gene3D" id="1.50.10.10">
    <property type="match status" value="1"/>
</dbReference>
<dbReference type="InterPro" id="IPR012341">
    <property type="entry name" value="6hp_glycosidase-like_sf"/>
</dbReference>
<dbReference type="InterPro" id="IPR008928">
    <property type="entry name" value="6-hairpin_glycosidase_sf"/>
</dbReference>
<protein>
    <submittedName>
        <fullName evidence="3">Unannotated protein</fullName>
    </submittedName>
</protein>
<dbReference type="EMBL" id="CAFBLS010000072">
    <property type="protein sequence ID" value="CAB4871631.1"/>
    <property type="molecule type" value="Genomic_DNA"/>
</dbReference>